<evidence type="ECO:0000256" key="1">
    <source>
        <dbReference type="SAM" id="MobiDB-lite"/>
    </source>
</evidence>
<gene>
    <name evidence="2" type="ORF">PHSY_004810</name>
</gene>
<name>R9PGJ4_PSEHS</name>
<dbReference type="AlphaFoldDB" id="R9PGJ4"/>
<evidence type="ECO:0000313" key="2">
    <source>
        <dbReference type="EMBL" id="GAC97225.1"/>
    </source>
</evidence>
<proteinExistence type="predicted"/>
<feature type="region of interest" description="Disordered" evidence="1">
    <location>
        <begin position="113"/>
        <end position="145"/>
    </location>
</feature>
<organism evidence="2 3">
    <name type="scientific">Pseudozyma hubeiensis (strain SY62)</name>
    <name type="common">Yeast</name>
    <dbReference type="NCBI Taxonomy" id="1305764"/>
    <lineage>
        <taxon>Eukaryota</taxon>
        <taxon>Fungi</taxon>
        <taxon>Dikarya</taxon>
        <taxon>Basidiomycota</taxon>
        <taxon>Ustilaginomycotina</taxon>
        <taxon>Ustilaginomycetes</taxon>
        <taxon>Ustilaginales</taxon>
        <taxon>Ustilaginaceae</taxon>
        <taxon>Pseudozyma</taxon>
    </lineage>
</organism>
<accession>R9PGJ4</accession>
<dbReference type="Proteomes" id="UP000014071">
    <property type="component" value="Unassembled WGS sequence"/>
</dbReference>
<dbReference type="EMBL" id="DF238808">
    <property type="protein sequence ID" value="GAC97225.1"/>
    <property type="molecule type" value="Genomic_DNA"/>
</dbReference>
<evidence type="ECO:0000313" key="3">
    <source>
        <dbReference type="Proteomes" id="UP000014071"/>
    </source>
</evidence>
<reference evidence="3" key="1">
    <citation type="journal article" date="2013" name="Genome Announc.">
        <title>Draft genome sequence of the basidiomycetous yeast-like fungus Pseudozyma hubeiensis SY62, which produces an abundant amount of the biosurfactant mannosylerythritol lipids.</title>
        <authorList>
            <person name="Konishi M."/>
            <person name="Hatada Y."/>
            <person name="Horiuchi J."/>
        </authorList>
    </citation>
    <scope>NUCLEOTIDE SEQUENCE [LARGE SCALE GENOMIC DNA]</scope>
    <source>
        <strain evidence="3">SY62</strain>
    </source>
</reference>
<sequence>MRVAMDTLATWQHSQMNDRGRRGIYCTLLTPAPDVCITGVRRQRMWRVSQCFGPRCVAQLDLGARVAAAKIEIKTCKIAICEESSNTQAQTGRSDELCGMPARFLAERNSCQHRSSDEVGSHGNVIQNRDPHETNLGRLLHSQHQ</sequence>
<keyword evidence="3" id="KW-1185">Reference proteome</keyword>
<protein>
    <submittedName>
        <fullName evidence="2">Sequence orphan</fullName>
    </submittedName>
</protein>
<dbReference type="RefSeq" id="XP_012190812.1">
    <property type="nucleotide sequence ID" value="XM_012335422.1"/>
</dbReference>
<dbReference type="HOGENOM" id="CLU_1787669_0_0_1"/>
<dbReference type="GeneID" id="24110091"/>